<dbReference type="Gene3D" id="3.40.50.1820">
    <property type="entry name" value="alpha/beta hydrolase"/>
    <property type="match status" value="1"/>
</dbReference>
<sequence length="452" mass="52457">MITILKNSEMFYSKKQDFISLKKTVLMVFVLLVGLPAFAQISYKEINSSNLNSVRKLKIKLPKNYDPSSEIMYPLIIVFDGDYLFEPIAGQVDFQTYFDDMPGSIIVGVVQGNDRRYDGYCDEVTGLPKESGLRFHNFVAQELIPYLEENYNLSKFKIAVGHDLMGNFINSYLFKEDPLFNAYVCISPDLSGTVRDYLGERLEFFKDDIFYYMATSDKDLPYIREAVLSANEQISAVNNQFLTYYFDDFENDTHYTLVNSAIARSFDKIFEIYKPLREKELEEKVMPYEGTLDDYLVERYDRIEDLFGIVKPIKEEEFEKIRKAAEQREDLESLEAIGKLAKKLYPESVLGSHYLAMHAEKTEDTKKAIKHYEDALELEETPLITMDYITSKLEELNGTIELLELEKEIEKEERKLAKQKEKEEKEAAKEAAKAAKEEKAKADKDNQEKEDN</sequence>
<gene>
    <name evidence="2" type="ORF">P7122_03820</name>
</gene>
<dbReference type="InterPro" id="IPR029058">
    <property type="entry name" value="AB_hydrolase_fold"/>
</dbReference>
<dbReference type="PANTHER" id="PTHR48098:SF6">
    <property type="entry name" value="FERRI-BACILLIBACTIN ESTERASE BESA"/>
    <property type="match status" value="1"/>
</dbReference>
<dbReference type="Proteomes" id="UP001529085">
    <property type="component" value="Unassembled WGS sequence"/>
</dbReference>
<dbReference type="EMBL" id="JARSBN010000002">
    <property type="protein sequence ID" value="MDG4714988.1"/>
    <property type="molecule type" value="Genomic_DNA"/>
</dbReference>
<dbReference type="PANTHER" id="PTHR48098">
    <property type="entry name" value="ENTEROCHELIN ESTERASE-RELATED"/>
    <property type="match status" value="1"/>
</dbReference>
<dbReference type="Pfam" id="PF00756">
    <property type="entry name" value="Esterase"/>
    <property type="match status" value="1"/>
</dbReference>
<dbReference type="GO" id="GO:0016787">
    <property type="term" value="F:hydrolase activity"/>
    <property type="evidence" value="ECO:0007669"/>
    <property type="project" value="UniProtKB-KW"/>
</dbReference>
<dbReference type="Gene3D" id="1.25.40.10">
    <property type="entry name" value="Tetratricopeptide repeat domain"/>
    <property type="match status" value="1"/>
</dbReference>
<evidence type="ECO:0000313" key="3">
    <source>
        <dbReference type="Proteomes" id="UP001529085"/>
    </source>
</evidence>
<proteinExistence type="predicted"/>
<evidence type="ECO:0000313" key="2">
    <source>
        <dbReference type="EMBL" id="MDG4714988.1"/>
    </source>
</evidence>
<name>A0ABT6FYW6_9FLAO</name>
<reference evidence="2 3" key="1">
    <citation type="submission" date="2023-03" db="EMBL/GenBank/DDBJ databases">
        <title>Strain YYF002 represents a novel species in the genus Winogradskyella isolated from seawater.</title>
        <authorList>
            <person name="Fu Z.-Y."/>
        </authorList>
    </citation>
    <scope>NUCLEOTIDE SEQUENCE [LARGE SCALE GENOMIC DNA]</scope>
    <source>
        <strain evidence="2 3">YYF002</strain>
    </source>
</reference>
<dbReference type="InterPro" id="IPR000801">
    <property type="entry name" value="Esterase-like"/>
</dbReference>
<comment type="caution">
    <text evidence="2">The sequence shown here is derived from an EMBL/GenBank/DDBJ whole genome shotgun (WGS) entry which is preliminary data.</text>
</comment>
<organism evidence="2 3">
    <name type="scientific">Winogradskyella marincola</name>
    <dbReference type="NCBI Taxonomy" id="3037795"/>
    <lineage>
        <taxon>Bacteria</taxon>
        <taxon>Pseudomonadati</taxon>
        <taxon>Bacteroidota</taxon>
        <taxon>Flavobacteriia</taxon>
        <taxon>Flavobacteriales</taxon>
        <taxon>Flavobacteriaceae</taxon>
        <taxon>Winogradskyella</taxon>
    </lineage>
</organism>
<accession>A0ABT6FYW6</accession>
<evidence type="ECO:0000256" key="1">
    <source>
        <dbReference type="SAM" id="MobiDB-lite"/>
    </source>
</evidence>
<dbReference type="RefSeq" id="WP_278004456.1">
    <property type="nucleotide sequence ID" value="NZ_JARSBN010000002.1"/>
</dbReference>
<dbReference type="SUPFAM" id="SSF53474">
    <property type="entry name" value="alpha/beta-Hydrolases"/>
    <property type="match status" value="1"/>
</dbReference>
<dbReference type="InterPro" id="IPR050583">
    <property type="entry name" value="Mycobacterial_A85_antigen"/>
</dbReference>
<dbReference type="InterPro" id="IPR011990">
    <property type="entry name" value="TPR-like_helical_dom_sf"/>
</dbReference>
<keyword evidence="2" id="KW-0378">Hydrolase</keyword>
<keyword evidence="3" id="KW-1185">Reference proteome</keyword>
<feature type="region of interest" description="Disordered" evidence="1">
    <location>
        <begin position="413"/>
        <end position="452"/>
    </location>
</feature>
<protein>
    <submittedName>
        <fullName evidence="2">Alpha/beta hydrolase-fold protein</fullName>
    </submittedName>
</protein>